<reference evidence="1 2" key="2">
    <citation type="submission" date="2006-07" db="EMBL/GenBank/DDBJ databases">
        <title>Sequencing of the draft genome and assembly of Chlorobium ferroxidans DSM 13031.</title>
        <authorList>
            <consortium name="US DOE Joint Genome Institute (JGI-PGF)"/>
            <person name="Copeland A."/>
            <person name="Lucas S."/>
            <person name="Lapidus A."/>
            <person name="Barry K."/>
            <person name="Glavina del Rio T."/>
            <person name="Dalin E."/>
            <person name="Tice H."/>
            <person name="Bruce D."/>
            <person name="Pitluck S."/>
            <person name="Richardson P."/>
        </authorList>
    </citation>
    <scope>NUCLEOTIDE SEQUENCE [LARGE SCALE GENOMIC DNA]</scope>
    <source>
        <strain evidence="1 2">DSM 13031</strain>
    </source>
</reference>
<dbReference type="InterPro" id="IPR023214">
    <property type="entry name" value="HAD_sf"/>
</dbReference>
<dbReference type="EMBL" id="AASE01000002">
    <property type="protein sequence ID" value="EAT59848.1"/>
    <property type="molecule type" value="Genomic_DNA"/>
</dbReference>
<dbReference type="Proteomes" id="UP000004162">
    <property type="component" value="Unassembled WGS sequence"/>
</dbReference>
<comment type="caution">
    <text evidence="1">The sequence shown here is derived from an EMBL/GenBank/DDBJ whole genome shotgun (WGS) entry which is preliminary data.</text>
</comment>
<dbReference type="Gene3D" id="3.40.50.1000">
    <property type="entry name" value="HAD superfamily/HAD-like"/>
    <property type="match status" value="1"/>
</dbReference>
<gene>
    <name evidence="1" type="ORF">CferDRAFT_1855</name>
</gene>
<dbReference type="SUPFAM" id="SSF56784">
    <property type="entry name" value="HAD-like"/>
    <property type="match status" value="1"/>
</dbReference>
<dbReference type="OrthoDB" id="9807630at2"/>
<proteinExistence type="predicted"/>
<reference evidence="1 2" key="1">
    <citation type="submission" date="2006-07" db="EMBL/GenBank/DDBJ databases">
        <title>Annotation of the draft genome assembly of Chlorobium ferroxidans DSM 13031.</title>
        <authorList>
            <consortium name="US DOE Joint Genome Institute (JGI-ORNL)"/>
            <person name="Larimer F."/>
            <person name="Land M."/>
            <person name="Hauser L."/>
        </authorList>
    </citation>
    <scope>NUCLEOTIDE SEQUENCE [LARGE SCALE GENOMIC DNA]</scope>
    <source>
        <strain evidence="1 2">DSM 13031</strain>
    </source>
</reference>
<accession>Q0YTQ2</accession>
<dbReference type="RefSeq" id="WP_006365626.1">
    <property type="nucleotide sequence ID" value="NZ_AASE01000002.1"/>
</dbReference>
<protein>
    <submittedName>
        <fullName evidence="1">Haloacid dehalogenase-like hydrolase</fullName>
    </submittedName>
</protein>
<dbReference type="CDD" id="cd07506">
    <property type="entry name" value="HAD_like"/>
    <property type="match status" value="1"/>
</dbReference>
<evidence type="ECO:0000313" key="1">
    <source>
        <dbReference type="EMBL" id="EAT59848.1"/>
    </source>
</evidence>
<dbReference type="PANTHER" id="PTHR43885">
    <property type="entry name" value="HALOACID DEHALOGENASE-LIKE HYDROLASE"/>
    <property type="match status" value="1"/>
</dbReference>
<dbReference type="GO" id="GO:0016787">
    <property type="term" value="F:hydrolase activity"/>
    <property type="evidence" value="ECO:0007669"/>
    <property type="project" value="UniProtKB-KW"/>
</dbReference>
<sequence length="233" mass="25763">MLKKLVLFDIDGTLLSVGKINRSVLGDALKEVYGTEGSTGTHNFAGKMDSVIMYEVLQSAGLSEEDIAGKFELAKATYIEMFRDLAKPEDVTLMEGVRELLDELSVRSELMLGLLTGNFEESGRHKLRLPFIDHYFPFGAFADDAKSRNALPPVAVEKAYRMTGRRFSEDEVIIIGDTEHDIACARAHHAKSIAVATGTYSAGELKKHKPDVVLENLCQTDLVISEILRTKIN</sequence>
<organism evidence="1 2">
    <name type="scientific">Chlorobium ferrooxidans DSM 13031</name>
    <dbReference type="NCBI Taxonomy" id="377431"/>
    <lineage>
        <taxon>Bacteria</taxon>
        <taxon>Pseudomonadati</taxon>
        <taxon>Chlorobiota</taxon>
        <taxon>Chlorobiia</taxon>
        <taxon>Chlorobiales</taxon>
        <taxon>Chlorobiaceae</taxon>
        <taxon>Chlorobium/Pelodictyon group</taxon>
        <taxon>Chlorobium</taxon>
    </lineage>
</organism>
<dbReference type="Pfam" id="PF13419">
    <property type="entry name" value="HAD_2"/>
    <property type="match status" value="1"/>
</dbReference>
<dbReference type="InterPro" id="IPR036412">
    <property type="entry name" value="HAD-like_sf"/>
</dbReference>
<keyword evidence="1" id="KW-0378">Hydrolase</keyword>
<evidence type="ECO:0000313" key="2">
    <source>
        <dbReference type="Proteomes" id="UP000004162"/>
    </source>
</evidence>
<dbReference type="PROSITE" id="PS01228">
    <property type="entry name" value="COF_1"/>
    <property type="match status" value="1"/>
</dbReference>
<keyword evidence="2" id="KW-1185">Reference proteome</keyword>
<dbReference type="AlphaFoldDB" id="Q0YTQ2"/>
<dbReference type="InterPro" id="IPR041492">
    <property type="entry name" value="HAD_2"/>
</dbReference>
<dbReference type="InterPro" id="IPR023198">
    <property type="entry name" value="PGP-like_dom2"/>
</dbReference>
<dbReference type="Gene3D" id="1.10.150.240">
    <property type="entry name" value="Putative phosphatase, domain 2"/>
    <property type="match status" value="1"/>
</dbReference>
<dbReference type="PANTHER" id="PTHR43885:SF1">
    <property type="entry name" value="SUPERFAMILY HYDROLASE, PUTATIVE (AFU_ORTHOLOGUE AFUA_4G13290)-RELATED"/>
    <property type="match status" value="1"/>
</dbReference>
<name>Q0YTQ2_9CHLB</name>